<proteinExistence type="predicted"/>
<dbReference type="InterPro" id="IPR029063">
    <property type="entry name" value="SAM-dependent_MTases_sf"/>
</dbReference>
<evidence type="ECO:0008006" key="3">
    <source>
        <dbReference type="Google" id="ProtNLM"/>
    </source>
</evidence>
<dbReference type="Gene3D" id="3.40.50.150">
    <property type="entry name" value="Vaccinia Virus protein VP39"/>
    <property type="match status" value="1"/>
</dbReference>
<accession>Q2IYK7</accession>
<dbReference type="Pfam" id="PF13578">
    <property type="entry name" value="Methyltransf_24"/>
    <property type="match status" value="1"/>
</dbReference>
<dbReference type="SUPFAM" id="SSF53335">
    <property type="entry name" value="S-adenosyl-L-methionine-dependent methyltransferases"/>
    <property type="match status" value="1"/>
</dbReference>
<dbReference type="AlphaFoldDB" id="Q2IYK7"/>
<dbReference type="Proteomes" id="UP000008809">
    <property type="component" value="Chromosome"/>
</dbReference>
<dbReference type="eggNOG" id="COG4122">
    <property type="taxonomic scope" value="Bacteria"/>
</dbReference>
<dbReference type="EMBL" id="CP000250">
    <property type="protein sequence ID" value="ABD06703.1"/>
    <property type="molecule type" value="Genomic_DNA"/>
</dbReference>
<protein>
    <recommendedName>
        <fullName evidence="3">Class I SAM-dependent methyltransferase</fullName>
    </recommendedName>
</protein>
<organism evidence="1 2">
    <name type="scientific">Rhodopseudomonas palustris (strain HaA2)</name>
    <dbReference type="NCBI Taxonomy" id="316058"/>
    <lineage>
        <taxon>Bacteria</taxon>
        <taxon>Pseudomonadati</taxon>
        <taxon>Pseudomonadota</taxon>
        <taxon>Alphaproteobacteria</taxon>
        <taxon>Hyphomicrobiales</taxon>
        <taxon>Nitrobacteraceae</taxon>
        <taxon>Rhodopseudomonas</taxon>
    </lineage>
</organism>
<dbReference type="KEGG" id="rpb:RPB_1995"/>
<evidence type="ECO:0000313" key="1">
    <source>
        <dbReference type="EMBL" id="ABD06703.1"/>
    </source>
</evidence>
<dbReference type="HOGENOM" id="CLU_1037657_0_0_5"/>
<dbReference type="OrthoDB" id="2469560at2"/>
<name>Q2IYK7_RHOP2</name>
<reference evidence="1 2" key="1">
    <citation type="submission" date="2006-01" db="EMBL/GenBank/DDBJ databases">
        <title>Complete sequence of Rhodopseudomonas palustris HaA2.</title>
        <authorList>
            <consortium name="US DOE Joint Genome Institute"/>
            <person name="Copeland A."/>
            <person name="Lucas S."/>
            <person name="Lapidus A."/>
            <person name="Barry K."/>
            <person name="Detter J.C."/>
            <person name="Glavina T."/>
            <person name="Hammon N."/>
            <person name="Israni S."/>
            <person name="Pitluck S."/>
            <person name="Chain P."/>
            <person name="Malfatti S."/>
            <person name="Shin M."/>
            <person name="Vergez L."/>
            <person name="Schmutz J."/>
            <person name="Larimer F."/>
            <person name="Land M."/>
            <person name="Hauser L."/>
            <person name="Pelletier D.A."/>
            <person name="Kyrpides N."/>
            <person name="Anderson I."/>
            <person name="Oda Y."/>
            <person name="Harwood C.S."/>
            <person name="Richardson P."/>
        </authorList>
    </citation>
    <scope>NUCLEOTIDE SEQUENCE [LARGE SCALE GENOMIC DNA]</scope>
    <source>
        <strain evidence="1 2">HaA2</strain>
    </source>
</reference>
<dbReference type="STRING" id="316058.RPB_1995"/>
<dbReference type="RefSeq" id="WP_011440891.1">
    <property type="nucleotide sequence ID" value="NC_007778.1"/>
</dbReference>
<evidence type="ECO:0000313" key="2">
    <source>
        <dbReference type="Proteomes" id="UP000008809"/>
    </source>
</evidence>
<sequence>MPDLLIHSVAEFSDLILEALTLAEARTIAEIGSEAGGMSALLADYSRARDGALTCIDPSPQPAFTQWLARHPEVCHLAVASLDALATMAAHDAWIVDGDHNWYTVYHELQSIKAACRRDGKPVLAFLHDVGWPCARRDQYYAPERIPAAYRLPCSFEGGVVPGDPSIVEGRGFRGNGQFALAQVEGGPRNGVMTAIDDFLREELAEGRAYGFAEIPAVFGLGVLFDTDAPWSEALADLLLPYHQNKLIRTLEHNRLRNYLRVIELQDQAARAG</sequence>
<keyword evidence="2" id="KW-1185">Reference proteome</keyword>
<gene>
    <name evidence="1" type="ordered locus">RPB_1995</name>
</gene>